<evidence type="ECO:0000256" key="1">
    <source>
        <dbReference type="SAM" id="MobiDB-lite"/>
    </source>
</evidence>
<keyword evidence="3" id="KW-1185">Reference proteome</keyword>
<dbReference type="Proteomes" id="UP000799118">
    <property type="component" value="Unassembled WGS sequence"/>
</dbReference>
<feature type="compositionally biased region" description="Polar residues" evidence="1">
    <location>
        <begin position="38"/>
        <end position="48"/>
    </location>
</feature>
<name>A0A6A4HUA9_9AGAR</name>
<proteinExistence type="predicted"/>
<protein>
    <submittedName>
        <fullName evidence="2">Uncharacterized protein</fullName>
    </submittedName>
</protein>
<sequence length="173" mass="19755">MHFGRRCPNGRESRNQSFTVGHICETAEAGTNIAGGSASVSPSIQQPSRRPHIHMRMSRKEKSSRNRNTLVDFPFTFTCPLHRPQRCPNDSTVTDGRHLSVSSNDTLVGGNLLSKPRNLQLSLTVYQPLPRRLNRHHWPLPLVPSPFLHHLRPQMRQRPSEPLKRLNLHPMMI</sequence>
<organism evidence="2 3">
    <name type="scientific">Gymnopus androsaceus JB14</name>
    <dbReference type="NCBI Taxonomy" id="1447944"/>
    <lineage>
        <taxon>Eukaryota</taxon>
        <taxon>Fungi</taxon>
        <taxon>Dikarya</taxon>
        <taxon>Basidiomycota</taxon>
        <taxon>Agaricomycotina</taxon>
        <taxon>Agaricomycetes</taxon>
        <taxon>Agaricomycetidae</taxon>
        <taxon>Agaricales</taxon>
        <taxon>Marasmiineae</taxon>
        <taxon>Omphalotaceae</taxon>
        <taxon>Gymnopus</taxon>
    </lineage>
</organism>
<evidence type="ECO:0000313" key="2">
    <source>
        <dbReference type="EMBL" id="KAE9401401.1"/>
    </source>
</evidence>
<accession>A0A6A4HUA9</accession>
<feature type="region of interest" description="Disordered" evidence="1">
    <location>
        <begin position="34"/>
        <end position="65"/>
    </location>
</feature>
<gene>
    <name evidence="2" type="ORF">BT96DRAFT_606919</name>
</gene>
<dbReference type="EMBL" id="ML769446">
    <property type="protein sequence ID" value="KAE9401401.1"/>
    <property type="molecule type" value="Genomic_DNA"/>
</dbReference>
<reference evidence="2" key="1">
    <citation type="journal article" date="2019" name="Environ. Microbiol.">
        <title>Fungal ecological strategies reflected in gene transcription - a case study of two litter decomposers.</title>
        <authorList>
            <person name="Barbi F."/>
            <person name="Kohler A."/>
            <person name="Barry K."/>
            <person name="Baskaran P."/>
            <person name="Daum C."/>
            <person name="Fauchery L."/>
            <person name="Ihrmark K."/>
            <person name="Kuo A."/>
            <person name="LaButti K."/>
            <person name="Lipzen A."/>
            <person name="Morin E."/>
            <person name="Grigoriev I.V."/>
            <person name="Henrissat B."/>
            <person name="Lindahl B."/>
            <person name="Martin F."/>
        </authorList>
    </citation>
    <scope>NUCLEOTIDE SEQUENCE</scope>
    <source>
        <strain evidence="2">JB14</strain>
    </source>
</reference>
<dbReference type="AlphaFoldDB" id="A0A6A4HUA9"/>
<evidence type="ECO:0000313" key="3">
    <source>
        <dbReference type="Proteomes" id="UP000799118"/>
    </source>
</evidence>